<dbReference type="AlphaFoldDB" id="A0A8B7P4E9"/>
<proteinExistence type="predicted"/>
<reference evidence="3" key="1">
    <citation type="submission" date="2025-08" db="UniProtKB">
        <authorList>
            <consortium name="RefSeq"/>
        </authorList>
    </citation>
    <scope>IDENTIFICATION</scope>
    <source>
        <tissue evidence="3">Whole organism</tissue>
    </source>
</reference>
<feature type="compositionally biased region" description="Basic and acidic residues" evidence="1">
    <location>
        <begin position="127"/>
        <end position="137"/>
    </location>
</feature>
<dbReference type="GeneID" id="108677238"/>
<feature type="compositionally biased region" description="Basic and acidic residues" evidence="1">
    <location>
        <begin position="145"/>
        <end position="157"/>
    </location>
</feature>
<protein>
    <submittedName>
        <fullName evidence="3">Uncharacterized protein LOC108677238</fullName>
    </submittedName>
</protein>
<gene>
    <name evidence="3" type="primary">LOC108677238</name>
</gene>
<dbReference type="RefSeq" id="XP_018020923.2">
    <property type="nucleotide sequence ID" value="XM_018165434.2"/>
</dbReference>
<organism evidence="2 3">
    <name type="scientific">Hyalella azteca</name>
    <name type="common">Amphipod</name>
    <dbReference type="NCBI Taxonomy" id="294128"/>
    <lineage>
        <taxon>Eukaryota</taxon>
        <taxon>Metazoa</taxon>
        <taxon>Ecdysozoa</taxon>
        <taxon>Arthropoda</taxon>
        <taxon>Crustacea</taxon>
        <taxon>Multicrustacea</taxon>
        <taxon>Malacostraca</taxon>
        <taxon>Eumalacostraca</taxon>
        <taxon>Peracarida</taxon>
        <taxon>Amphipoda</taxon>
        <taxon>Senticaudata</taxon>
        <taxon>Talitrida</taxon>
        <taxon>Talitroidea</taxon>
        <taxon>Hyalellidae</taxon>
        <taxon>Hyalella</taxon>
    </lineage>
</organism>
<feature type="compositionally biased region" description="Basic residues" evidence="1">
    <location>
        <begin position="169"/>
        <end position="188"/>
    </location>
</feature>
<name>A0A8B7P4E9_HYAAZ</name>
<evidence type="ECO:0000256" key="1">
    <source>
        <dbReference type="SAM" id="MobiDB-lite"/>
    </source>
</evidence>
<keyword evidence="2" id="KW-1185">Reference proteome</keyword>
<feature type="region of interest" description="Disordered" evidence="1">
    <location>
        <begin position="113"/>
        <end position="218"/>
    </location>
</feature>
<dbReference type="KEGG" id="hazt:108677238"/>
<dbReference type="Proteomes" id="UP000694843">
    <property type="component" value="Unplaced"/>
</dbReference>
<evidence type="ECO:0000313" key="3">
    <source>
        <dbReference type="RefSeq" id="XP_018020923.2"/>
    </source>
</evidence>
<sequence>MLSSQFYPDDDFDLDDGLDFGQFEYNNQPFQRLSHHDSRHHTDNYQRNDGHFARDQLNRGSFYHQDNTYAAQYNENIVMKPRPEYYDIPFETRDRFDNRNSYRETDWSAHRFRESRPAQSSGLMEGNYRKPHSDHFRREPKRRSWRDSGFDDFETRSYRPPTAATSRSTHGRSGRKHGVPKKEKHRRFPSPDAKTPVIPLPDYDGADTGANYVPEPDY</sequence>
<evidence type="ECO:0000313" key="2">
    <source>
        <dbReference type="Proteomes" id="UP000694843"/>
    </source>
</evidence>
<accession>A0A8B7P4E9</accession>